<dbReference type="Gene3D" id="1.20.58.90">
    <property type="match status" value="1"/>
</dbReference>
<dbReference type="Pfam" id="PF16570">
    <property type="entry name" value="GramPos_pilinD3"/>
    <property type="match status" value="1"/>
</dbReference>
<proteinExistence type="predicted"/>
<dbReference type="InterPro" id="IPR032334">
    <property type="entry name" value="GramPos_pilinBB"/>
</dbReference>
<dbReference type="EMBL" id="VUNE01000002">
    <property type="protein sequence ID" value="MST62350.1"/>
    <property type="molecule type" value="Genomic_DNA"/>
</dbReference>
<accession>A0A6N7X066</accession>
<evidence type="ECO:0000256" key="3">
    <source>
        <dbReference type="ARBA" id="ARBA00022729"/>
    </source>
</evidence>
<dbReference type="Gene3D" id="2.60.40.10">
    <property type="entry name" value="Immunoglobulins"/>
    <property type="match status" value="2"/>
</dbReference>
<keyword evidence="6" id="KW-0812">Transmembrane</keyword>
<keyword evidence="9" id="KW-1185">Reference proteome</keyword>
<evidence type="ECO:0000256" key="2">
    <source>
        <dbReference type="ARBA" id="ARBA00022525"/>
    </source>
</evidence>
<dbReference type="Pfam" id="PF17802">
    <property type="entry name" value="SpaA"/>
    <property type="match status" value="1"/>
</dbReference>
<evidence type="ECO:0000313" key="9">
    <source>
        <dbReference type="Proteomes" id="UP000440713"/>
    </source>
</evidence>
<dbReference type="InterPro" id="IPR026466">
    <property type="entry name" value="Fim_isopep_form_D2_dom"/>
</dbReference>
<keyword evidence="6" id="KW-1133">Transmembrane helix</keyword>
<keyword evidence="3" id="KW-0732">Signal</keyword>
<evidence type="ECO:0000259" key="7">
    <source>
        <dbReference type="PROSITE" id="PS50847"/>
    </source>
</evidence>
<dbReference type="NCBIfam" id="TIGR04226">
    <property type="entry name" value="RrgB_K2N_iso_D2"/>
    <property type="match status" value="1"/>
</dbReference>
<dbReference type="InterPro" id="IPR041033">
    <property type="entry name" value="SpaA_PFL_dom_1"/>
</dbReference>
<gene>
    <name evidence="8" type="ORF">FYJ71_05080</name>
</gene>
<dbReference type="InterPro" id="IPR013783">
    <property type="entry name" value="Ig-like_fold"/>
</dbReference>
<dbReference type="InterPro" id="IPR032364">
    <property type="entry name" value="GramPos_pilinD1_N"/>
</dbReference>
<feature type="domain" description="Gram-positive cocci surface proteins LPxTG" evidence="7">
    <location>
        <begin position="720"/>
        <end position="753"/>
    </location>
</feature>
<name>A0A6N7X066_9FIRM</name>
<dbReference type="InterPro" id="IPR032332">
    <property type="entry name" value="GramPos_pilinD3"/>
</dbReference>
<protein>
    <submittedName>
        <fullName evidence="8">Isopeptide-forming domain-containing fimbrial protein</fullName>
    </submittedName>
</protein>
<organism evidence="8 9">
    <name type="scientific">Peptostreptococcus porci</name>
    <dbReference type="NCBI Taxonomy" id="2652282"/>
    <lineage>
        <taxon>Bacteria</taxon>
        <taxon>Bacillati</taxon>
        <taxon>Bacillota</taxon>
        <taxon>Clostridia</taxon>
        <taxon>Peptostreptococcales</taxon>
        <taxon>Peptostreptococcaceae</taxon>
        <taxon>Peptostreptococcus</taxon>
    </lineage>
</organism>
<dbReference type="InterPro" id="IPR019931">
    <property type="entry name" value="LPXTG_anchor"/>
</dbReference>
<dbReference type="PROSITE" id="PS50847">
    <property type="entry name" value="GRAM_POS_ANCHORING"/>
    <property type="match status" value="1"/>
</dbReference>
<evidence type="ECO:0000313" key="8">
    <source>
        <dbReference type="EMBL" id="MST62350.1"/>
    </source>
</evidence>
<keyword evidence="4" id="KW-0572">Peptidoglycan-anchor</keyword>
<evidence type="ECO:0000256" key="5">
    <source>
        <dbReference type="SAM" id="MobiDB-lite"/>
    </source>
</evidence>
<dbReference type="NCBIfam" id="TIGR01167">
    <property type="entry name" value="LPXTG_anchor"/>
    <property type="match status" value="1"/>
</dbReference>
<dbReference type="Proteomes" id="UP000440713">
    <property type="component" value="Unassembled WGS sequence"/>
</dbReference>
<evidence type="ECO:0000256" key="6">
    <source>
        <dbReference type="SAM" id="Phobius"/>
    </source>
</evidence>
<comment type="caution">
    <text evidence="8">The sequence shown here is derived from an EMBL/GenBank/DDBJ whole genome shotgun (WGS) entry which is preliminary data.</text>
</comment>
<dbReference type="Gene3D" id="2.60.40.740">
    <property type="match status" value="1"/>
</dbReference>
<feature type="transmembrane region" description="Helical" evidence="6">
    <location>
        <begin position="725"/>
        <end position="746"/>
    </location>
</feature>
<dbReference type="Pfam" id="PF00746">
    <property type="entry name" value="Gram_pos_anchor"/>
    <property type="match status" value="1"/>
</dbReference>
<keyword evidence="6" id="KW-0472">Membrane</keyword>
<sequence length="753" mass="82475">MEFYILFQSALCYAKKIKKEKNMRTIKKILSSMLALAMLVGVFAPYTAFAEDALTSKEANAVTKTVTLHKLVMTKEELAAWDSDKVEKGGYDGTQDLKGLNAIQKSVFSRSGDIKEVAKVFFAIKFAGDYGKTPEEIAKRGRYVKALDSDKLSPSNGLEATDNIEEAMGGLTTESGIKFNTSLLKGNFEIFEIREKSTYVGENGETLANSKAVPVKITLPLVNNNGTVLDAHVYPKNTEDKPLIDKNFAKQLESENPDFYKNFTEEMKKSIGADYSKYDKEKLTVSQTVGTKIPYEVKTKVNANTEYAKLVWKDSMTNGLTFNNDLKIVTDNGIDLALNTDYKITSDSRGFVLSLTQEGLKKVKDITKPAVGTGKDVEFTLTYSATLNGTAIVDNPEKNDIYLEYGNKPDKEVEENPVTPSNGELSVTKNWSDNNAPQGVSATYSLKKDNQNMASVTLDSTITSGTFDLGNGIKFVVSGAFSGRFIGLGGDTNGWTISERVAGYSPEYSKNNAGGTVTITNKKDTDNPPPLNPTEPKVLTGGKKFVKTDNSESPVRLAGAKFVVKNENGKYLASKSDKEITLEQTALEKAKTELDDAVKAYNNRTDDSSLEQLKQTVTDKQSAYNEAVRKASIKYEWVSDATDKNTIILVSNKDGQFEVNGLSYGHYKLEEIEAPKGFAKIEDIEFLVSTKGENSVMDINYKLDDGSNNAQKVVNKKVTIPQTGGIGTIIFTVAGLALMLGAAYAIKKNREEA</sequence>
<dbReference type="Pfam" id="PF16569">
    <property type="entry name" value="GramPos_pilinBB"/>
    <property type="match status" value="1"/>
</dbReference>
<evidence type="ECO:0000256" key="4">
    <source>
        <dbReference type="ARBA" id="ARBA00023088"/>
    </source>
</evidence>
<feature type="region of interest" description="Disordered" evidence="5">
    <location>
        <begin position="513"/>
        <end position="535"/>
    </location>
</feature>
<evidence type="ECO:0000256" key="1">
    <source>
        <dbReference type="ARBA" id="ARBA00022512"/>
    </source>
</evidence>
<dbReference type="Pfam" id="PF16555">
    <property type="entry name" value="GramPos_pilinD1"/>
    <property type="match status" value="1"/>
</dbReference>
<keyword evidence="1" id="KW-0134">Cell wall</keyword>
<reference evidence="8 9" key="1">
    <citation type="submission" date="2019-08" db="EMBL/GenBank/DDBJ databases">
        <title>In-depth cultivation of the pig gut microbiome towards novel bacterial diversity and tailored functional studies.</title>
        <authorList>
            <person name="Wylensek D."/>
            <person name="Hitch T.C.A."/>
            <person name="Clavel T."/>
        </authorList>
    </citation>
    <scope>NUCLEOTIDE SEQUENCE [LARGE SCALE GENOMIC DNA]</scope>
    <source>
        <strain evidence="8 9">WCA-SAB-591-4A-A</strain>
    </source>
</reference>
<keyword evidence="2" id="KW-0964">Secreted</keyword>
<feature type="compositionally biased region" description="Polar residues" evidence="5">
    <location>
        <begin position="418"/>
        <end position="436"/>
    </location>
</feature>
<dbReference type="Gene3D" id="2.60.40.1140">
    <property type="entry name" value="Collagen-binding surface protein Cna, B-type domain"/>
    <property type="match status" value="1"/>
</dbReference>
<feature type="region of interest" description="Disordered" evidence="5">
    <location>
        <begin position="410"/>
        <end position="436"/>
    </location>
</feature>
<dbReference type="AlphaFoldDB" id="A0A6N7X066"/>